<gene>
    <name evidence="1" type="ORF">PAECIP111891_03599</name>
</gene>
<keyword evidence="2" id="KW-1185">Reference proteome</keyword>
<dbReference type="EMBL" id="CAKMMW010000010">
    <property type="protein sequence ID" value="CAH1210823.1"/>
    <property type="molecule type" value="Genomic_DNA"/>
</dbReference>
<dbReference type="Proteomes" id="UP000838821">
    <property type="component" value="Unassembled WGS sequence"/>
</dbReference>
<accession>A0ABN8GQ28</accession>
<dbReference type="RefSeq" id="WP_236289249.1">
    <property type="nucleotide sequence ID" value="NZ_CAKMMW010000010.1"/>
</dbReference>
<organism evidence="1 2">
    <name type="scientific">Paenibacillus allorhizoplanae</name>
    <dbReference type="NCBI Taxonomy" id="2905648"/>
    <lineage>
        <taxon>Bacteria</taxon>
        <taxon>Bacillati</taxon>
        <taxon>Bacillota</taxon>
        <taxon>Bacilli</taxon>
        <taxon>Bacillales</taxon>
        <taxon>Paenibacillaceae</taxon>
        <taxon>Paenibacillus</taxon>
    </lineage>
</organism>
<sequence length="55" mass="6587">MDPAEKELMESRLVQLLKKYPGITPEMEAMFYIAYTRGFSDAWWSQQHNNRQVIH</sequence>
<proteinExistence type="predicted"/>
<evidence type="ECO:0000313" key="1">
    <source>
        <dbReference type="EMBL" id="CAH1210823.1"/>
    </source>
</evidence>
<comment type="caution">
    <text evidence="1">The sequence shown here is derived from an EMBL/GenBank/DDBJ whole genome shotgun (WGS) entry which is preliminary data.</text>
</comment>
<evidence type="ECO:0000313" key="2">
    <source>
        <dbReference type="Proteomes" id="UP000838821"/>
    </source>
</evidence>
<reference evidence="1" key="1">
    <citation type="submission" date="2022-01" db="EMBL/GenBank/DDBJ databases">
        <authorList>
            <person name="Criscuolo A."/>
        </authorList>
    </citation>
    <scope>NUCLEOTIDE SEQUENCE</scope>
    <source>
        <strain evidence="1">CIP111891</strain>
    </source>
</reference>
<name>A0ABN8GQ28_9BACL</name>
<protein>
    <submittedName>
        <fullName evidence="1">Uncharacterized protein</fullName>
    </submittedName>
</protein>